<accession>A0ABN8S521</accession>
<evidence type="ECO:0000256" key="1">
    <source>
        <dbReference type="SAM" id="Phobius"/>
    </source>
</evidence>
<proteinExistence type="predicted"/>
<feature type="non-terminal residue" evidence="3">
    <location>
        <position position="1"/>
    </location>
</feature>
<organism evidence="3 4">
    <name type="scientific">Porites evermanni</name>
    <dbReference type="NCBI Taxonomy" id="104178"/>
    <lineage>
        <taxon>Eukaryota</taxon>
        <taxon>Metazoa</taxon>
        <taxon>Cnidaria</taxon>
        <taxon>Anthozoa</taxon>
        <taxon>Hexacorallia</taxon>
        <taxon>Scleractinia</taxon>
        <taxon>Fungiina</taxon>
        <taxon>Poritidae</taxon>
        <taxon>Porites</taxon>
    </lineage>
</organism>
<keyword evidence="1" id="KW-0812">Transmembrane</keyword>
<keyword evidence="1" id="KW-1133">Transmembrane helix</keyword>
<keyword evidence="4" id="KW-1185">Reference proteome</keyword>
<feature type="non-terminal residue" evidence="3">
    <location>
        <position position="84"/>
    </location>
</feature>
<name>A0ABN8S521_9CNID</name>
<keyword evidence="1" id="KW-0472">Membrane</keyword>
<sequence length="84" mass="10007">RYYRERREKVGNMSSFNSWLIFVTLLFKIFFYQSLFAGYNSSYPPSVLDCNFDDSTFCEWANDNSERSKFNWTLQSGQTPSLRT</sequence>
<dbReference type="Proteomes" id="UP001159427">
    <property type="component" value="Unassembled WGS sequence"/>
</dbReference>
<feature type="domain" description="MAM" evidence="2">
    <location>
        <begin position="48"/>
        <end position="84"/>
    </location>
</feature>
<evidence type="ECO:0000313" key="4">
    <source>
        <dbReference type="Proteomes" id="UP001159427"/>
    </source>
</evidence>
<dbReference type="EMBL" id="CALNXI010002330">
    <property type="protein sequence ID" value="CAH3186365.1"/>
    <property type="molecule type" value="Genomic_DNA"/>
</dbReference>
<gene>
    <name evidence="3" type="ORF">PEVE_00016846</name>
</gene>
<comment type="caution">
    <text evidence="3">The sequence shown here is derived from an EMBL/GenBank/DDBJ whole genome shotgun (WGS) entry which is preliminary data.</text>
</comment>
<dbReference type="InterPro" id="IPR000998">
    <property type="entry name" value="MAM_dom"/>
</dbReference>
<feature type="transmembrane region" description="Helical" evidence="1">
    <location>
        <begin position="20"/>
        <end position="39"/>
    </location>
</feature>
<protein>
    <recommendedName>
        <fullName evidence="2">MAM domain-containing protein</fullName>
    </recommendedName>
</protein>
<dbReference type="Gene3D" id="2.60.120.200">
    <property type="match status" value="1"/>
</dbReference>
<reference evidence="3 4" key="1">
    <citation type="submission" date="2022-05" db="EMBL/GenBank/DDBJ databases">
        <authorList>
            <consortium name="Genoscope - CEA"/>
            <person name="William W."/>
        </authorList>
    </citation>
    <scope>NUCLEOTIDE SEQUENCE [LARGE SCALE GENOMIC DNA]</scope>
</reference>
<dbReference type="PROSITE" id="PS50060">
    <property type="entry name" value="MAM_2"/>
    <property type="match status" value="1"/>
</dbReference>
<evidence type="ECO:0000259" key="2">
    <source>
        <dbReference type="PROSITE" id="PS50060"/>
    </source>
</evidence>
<evidence type="ECO:0000313" key="3">
    <source>
        <dbReference type="EMBL" id="CAH3186365.1"/>
    </source>
</evidence>